<name>A0A815AQY6_9BILA</name>
<dbReference type="EMBL" id="CAJNOT010001886">
    <property type="protein sequence ID" value="CAF1260074.1"/>
    <property type="molecule type" value="Genomic_DNA"/>
</dbReference>
<evidence type="ECO:0000313" key="3">
    <source>
        <dbReference type="EMBL" id="CAF3883684.1"/>
    </source>
</evidence>
<evidence type="ECO:0000313" key="2">
    <source>
        <dbReference type="EMBL" id="CAF1260074.1"/>
    </source>
</evidence>
<evidence type="ECO:0000313" key="4">
    <source>
        <dbReference type="Proteomes" id="UP000663864"/>
    </source>
</evidence>
<gene>
    <name evidence="3" type="ORF">JBS370_LOCUS19980</name>
    <name evidence="2" type="ORF">ZHD862_LOCUS25856</name>
</gene>
<keyword evidence="1" id="KW-0812">Transmembrane</keyword>
<feature type="transmembrane region" description="Helical" evidence="1">
    <location>
        <begin position="138"/>
        <end position="164"/>
    </location>
</feature>
<comment type="caution">
    <text evidence="2">The sequence shown here is derived from an EMBL/GenBank/DDBJ whole genome shotgun (WGS) entry which is preliminary data.</text>
</comment>
<keyword evidence="1" id="KW-1133">Transmembrane helix</keyword>
<dbReference type="Proteomes" id="UP000663864">
    <property type="component" value="Unassembled WGS sequence"/>
</dbReference>
<feature type="transmembrane region" description="Helical" evidence="1">
    <location>
        <begin position="51"/>
        <end position="71"/>
    </location>
</feature>
<feature type="transmembrane region" description="Helical" evidence="1">
    <location>
        <begin position="7"/>
        <end position="31"/>
    </location>
</feature>
<sequence>MEKMMKYLFITICAIINFIIPIIQLSIGFHYIVKNGEDPNKQCQAAPDLPLLMAIGGIFALFFFGTAYGFLKMIVIKKQQSDVSGKMPKILVGLVSFTFGAITFIFFILIQIQVYTAYSKGVQYNSNIILNYCQPTVIRGALAIIILTYINMFLFIGLLIFIVINRKKKLEKKKQENIDTMMDSIHVRL</sequence>
<reference evidence="2" key="1">
    <citation type="submission" date="2021-02" db="EMBL/GenBank/DDBJ databases">
        <authorList>
            <person name="Nowell W R."/>
        </authorList>
    </citation>
    <scope>NUCLEOTIDE SEQUENCE</scope>
</reference>
<dbReference type="AlphaFoldDB" id="A0A815AQY6"/>
<keyword evidence="1" id="KW-0472">Membrane</keyword>
<proteinExistence type="predicted"/>
<protein>
    <submittedName>
        <fullName evidence="2">Uncharacterized protein</fullName>
    </submittedName>
</protein>
<feature type="transmembrane region" description="Helical" evidence="1">
    <location>
        <begin position="91"/>
        <end position="118"/>
    </location>
</feature>
<dbReference type="Proteomes" id="UP000663836">
    <property type="component" value="Unassembled WGS sequence"/>
</dbReference>
<evidence type="ECO:0000256" key="1">
    <source>
        <dbReference type="SAM" id="Phobius"/>
    </source>
</evidence>
<accession>A0A815AQY6</accession>
<dbReference type="EMBL" id="CAJOBD010002459">
    <property type="protein sequence ID" value="CAF3883684.1"/>
    <property type="molecule type" value="Genomic_DNA"/>
</dbReference>
<organism evidence="2 4">
    <name type="scientific">Rotaria sordida</name>
    <dbReference type="NCBI Taxonomy" id="392033"/>
    <lineage>
        <taxon>Eukaryota</taxon>
        <taxon>Metazoa</taxon>
        <taxon>Spiralia</taxon>
        <taxon>Gnathifera</taxon>
        <taxon>Rotifera</taxon>
        <taxon>Eurotatoria</taxon>
        <taxon>Bdelloidea</taxon>
        <taxon>Philodinida</taxon>
        <taxon>Philodinidae</taxon>
        <taxon>Rotaria</taxon>
    </lineage>
</organism>